<evidence type="ECO:0000256" key="2">
    <source>
        <dbReference type="ARBA" id="ARBA00023002"/>
    </source>
</evidence>
<keyword evidence="3" id="KW-0408">Iron</keyword>
<dbReference type="InterPro" id="IPR050411">
    <property type="entry name" value="AlphaKG_dependent_hydroxylases"/>
</dbReference>
<evidence type="ECO:0000256" key="1">
    <source>
        <dbReference type="ARBA" id="ARBA00022723"/>
    </source>
</evidence>
<organism evidence="6">
    <name type="scientific">freshwater metagenome</name>
    <dbReference type="NCBI Taxonomy" id="449393"/>
    <lineage>
        <taxon>unclassified sequences</taxon>
        <taxon>metagenomes</taxon>
        <taxon>ecological metagenomes</taxon>
    </lineage>
</organism>
<evidence type="ECO:0000256" key="3">
    <source>
        <dbReference type="ARBA" id="ARBA00023004"/>
    </source>
</evidence>
<dbReference type="GO" id="GO:0016491">
    <property type="term" value="F:oxidoreductase activity"/>
    <property type="evidence" value="ECO:0007669"/>
    <property type="project" value="UniProtKB-KW"/>
</dbReference>
<reference evidence="6" key="1">
    <citation type="submission" date="2020-05" db="EMBL/GenBank/DDBJ databases">
        <authorList>
            <person name="Chiriac C."/>
            <person name="Salcher M."/>
            <person name="Ghai R."/>
            <person name="Kavagutti S V."/>
        </authorList>
    </citation>
    <scope>NUCLEOTIDE SEQUENCE</scope>
</reference>
<evidence type="ECO:0000256" key="4">
    <source>
        <dbReference type="ARBA" id="ARBA00023194"/>
    </source>
</evidence>
<gene>
    <name evidence="6" type="ORF">UFOPK1493_02068</name>
</gene>
<keyword evidence="4" id="KW-0045">Antibiotic biosynthesis</keyword>
<proteinExistence type="predicted"/>
<dbReference type="Pfam" id="PF02668">
    <property type="entry name" value="TauD"/>
    <property type="match status" value="1"/>
</dbReference>
<dbReference type="InterPro" id="IPR003819">
    <property type="entry name" value="TauD/TfdA-like"/>
</dbReference>
<evidence type="ECO:0000313" key="6">
    <source>
        <dbReference type="EMBL" id="CAB4565610.1"/>
    </source>
</evidence>
<dbReference type="SUPFAM" id="SSF51197">
    <property type="entry name" value="Clavaminate synthase-like"/>
    <property type="match status" value="1"/>
</dbReference>
<dbReference type="PANTHER" id="PTHR10696">
    <property type="entry name" value="GAMMA-BUTYROBETAINE HYDROXYLASE-RELATED"/>
    <property type="match status" value="1"/>
</dbReference>
<dbReference type="PIRSF" id="PIRSF019543">
    <property type="entry name" value="Clavaminate_syn"/>
    <property type="match status" value="1"/>
</dbReference>
<keyword evidence="2" id="KW-0560">Oxidoreductase</keyword>
<name>A0A6J6DN32_9ZZZZ</name>
<accession>A0A6J6DN32</accession>
<protein>
    <submittedName>
        <fullName evidence="6">Unannotated protein</fullName>
    </submittedName>
</protein>
<dbReference type="PANTHER" id="PTHR10696:SF56">
    <property type="entry name" value="TAUD_TFDA-LIKE DOMAIN-CONTAINING PROTEIN"/>
    <property type="match status" value="1"/>
</dbReference>
<feature type="domain" description="TauD/TfdA-like" evidence="5">
    <location>
        <begin position="61"/>
        <end position="302"/>
    </location>
</feature>
<keyword evidence="1" id="KW-0479">Metal-binding</keyword>
<dbReference type="InterPro" id="IPR042098">
    <property type="entry name" value="TauD-like_sf"/>
</dbReference>
<dbReference type="Gene3D" id="3.60.130.10">
    <property type="entry name" value="Clavaminate synthase-like"/>
    <property type="match status" value="1"/>
</dbReference>
<dbReference type="InterPro" id="IPR014503">
    <property type="entry name" value="Clavaminate_syn-like"/>
</dbReference>
<dbReference type="EMBL" id="CAEZSR010000075">
    <property type="protein sequence ID" value="CAB4565610.1"/>
    <property type="molecule type" value="Genomic_DNA"/>
</dbReference>
<dbReference type="GO" id="GO:0005506">
    <property type="term" value="F:iron ion binding"/>
    <property type="evidence" value="ECO:0007669"/>
    <property type="project" value="InterPro"/>
</dbReference>
<dbReference type="GO" id="GO:0017000">
    <property type="term" value="P:antibiotic biosynthetic process"/>
    <property type="evidence" value="ECO:0007669"/>
    <property type="project" value="UniProtKB-KW"/>
</dbReference>
<evidence type="ECO:0000259" key="5">
    <source>
        <dbReference type="Pfam" id="PF02668"/>
    </source>
</evidence>
<dbReference type="AlphaFoldDB" id="A0A6J6DN32"/>
<sequence>MRSVGSASPTLASTHALPPVVTHSGAAFAPVPTADPCSEAFVRAAGHAGRLLPAAAHDALVDFVDQPHRSGALLLKGMPIGDLPATPATPTTPTTKDRTSEFSLLTVARRLGQPVGYVPEHGGDIVQNLVPVQGSETRQVSTSSKVELMFHTEAAFHPHRPRYLLLICLRGDPQAVTTLSSIHEVLPHLSCEVRDTLFEPRFRTAVDESYLHGRQNVLGEPMPVLSGDRELPTMVFDADLMVGTDAAADEALQALSHAVEAHRTGVVLEPGDLLVVDNAVAVHGRSPYTPRFDGTDRWLQRSFVVSDLRPSAAERRGRVITTVFGA</sequence>